<protein>
    <submittedName>
        <fullName evidence="2">Stage II sporulation protein R</fullName>
    </submittedName>
</protein>
<sequence length="301" mass="33699">MLLMMMRGRTYLPLLYILFLSMATMAGFMTPKTNETNAEVQIIPSEAIRLRILANSNHEADQELKRKIRDEVNEEINGWVAELTSVEEARKTISSRLDEIEAIAQEVMEREGDVQTVDVQFGKTVFPTKLYGQYLYPAGEYEAIKITLGAGEGENWWCVLFPPLCFLDFSSGTAVKAQTKDDFQTDEGTEASEEAVNQAEEASSKEAAIGRAGDKAASIQPEEEAPKEEVIGQTEEVSSDRAINQSIEQEAQKAEEARVEGVNQSIDEEESAEETKVVYEQRDEGEVEVKFFLKEIVDSLF</sequence>
<evidence type="ECO:0000313" key="2">
    <source>
        <dbReference type="EMBL" id="PQD96102.1"/>
    </source>
</evidence>
<dbReference type="Proteomes" id="UP000239663">
    <property type="component" value="Unassembled WGS sequence"/>
</dbReference>
<comment type="caution">
    <text evidence="2">The sequence shown here is derived from an EMBL/GenBank/DDBJ whole genome shotgun (WGS) entry which is preliminary data.</text>
</comment>
<feature type="compositionally biased region" description="Acidic residues" evidence="1">
    <location>
        <begin position="184"/>
        <end position="193"/>
    </location>
</feature>
<keyword evidence="3" id="KW-1185">Reference proteome</keyword>
<feature type="compositionally biased region" description="Basic and acidic residues" evidence="1">
    <location>
        <begin position="250"/>
        <end position="259"/>
    </location>
</feature>
<dbReference type="EMBL" id="PKOZ01000002">
    <property type="protein sequence ID" value="PQD96102.1"/>
    <property type="molecule type" value="Genomic_DNA"/>
</dbReference>
<reference evidence="2 3" key="1">
    <citation type="submission" date="2017-12" db="EMBL/GenBank/DDBJ databases">
        <title>Taxonomic description and draft genome of Pradoshia cofamensis Gen. nov., sp. nov., a thermotolerant bacillale isolated from anterior gut of earthworm Eisenia fetida.</title>
        <authorList>
            <person name="Saha T."/>
            <person name="Chakraborty R."/>
        </authorList>
    </citation>
    <scope>NUCLEOTIDE SEQUENCE [LARGE SCALE GENOMIC DNA]</scope>
    <source>
        <strain evidence="2 3">EAG3</strain>
    </source>
</reference>
<evidence type="ECO:0000313" key="3">
    <source>
        <dbReference type="Proteomes" id="UP000239663"/>
    </source>
</evidence>
<dbReference type="NCBIfam" id="TIGR02837">
    <property type="entry name" value="spore_II_R"/>
    <property type="match status" value="1"/>
</dbReference>
<name>A0A2S7N1Y3_9BACI</name>
<gene>
    <name evidence="2" type="primary">spoIIR</name>
    <name evidence="2" type="ORF">CYL18_05740</name>
</gene>
<evidence type="ECO:0000256" key="1">
    <source>
        <dbReference type="SAM" id="MobiDB-lite"/>
    </source>
</evidence>
<dbReference type="Pfam" id="PF09551">
    <property type="entry name" value="Spore_II_R"/>
    <property type="match status" value="1"/>
</dbReference>
<accession>A0A2S7N1Y3</accession>
<feature type="region of interest" description="Disordered" evidence="1">
    <location>
        <begin position="180"/>
        <end position="279"/>
    </location>
</feature>
<dbReference type="AlphaFoldDB" id="A0A2S7N1Y3"/>
<dbReference type="InterPro" id="IPR014202">
    <property type="entry name" value="Spore_II_R"/>
</dbReference>
<organism evidence="2 3">
    <name type="scientific">Pradoshia eiseniae</name>
    <dbReference type="NCBI Taxonomy" id="2064768"/>
    <lineage>
        <taxon>Bacteria</taxon>
        <taxon>Bacillati</taxon>
        <taxon>Bacillota</taxon>
        <taxon>Bacilli</taxon>
        <taxon>Bacillales</taxon>
        <taxon>Bacillaceae</taxon>
        <taxon>Pradoshia</taxon>
    </lineage>
</organism>
<proteinExistence type="predicted"/>
<dbReference type="OrthoDB" id="9793324at2"/>